<keyword evidence="3" id="KW-1185">Reference proteome</keyword>
<dbReference type="PANTHER" id="PTHR43267">
    <property type="entry name" value="TRNA THREONYLCARBAMOYLADENOSINE DEHYDRATASE"/>
    <property type="match status" value="1"/>
</dbReference>
<dbReference type="Proteomes" id="UP000199708">
    <property type="component" value="Unassembled WGS sequence"/>
</dbReference>
<dbReference type="GO" id="GO:0008641">
    <property type="term" value="F:ubiquitin-like modifier activating enzyme activity"/>
    <property type="evidence" value="ECO:0007669"/>
    <property type="project" value="InterPro"/>
</dbReference>
<sequence length="246" mass="27319">MEKKIPARLSRLSLLLKEEGLTRLAQSRVMVLGLGGVGSACAEALARGGVGYLILFDGDIIEESNINRQALAFSSTVGKAKTDVMRAMVKEINPECQVDAQQIFLTKENIKETLKSFPRPDYVIDCIDTISQKLEVAAFCQSEKIPLLSSMGAANKLDPAYLKFSKIENTSYCPMSKIIRLECRRRDIKGLEVLYSNEQPFKVQDPDGNTKAQTLGSMSYMPPIMGMMLAGKVIRRLAGIEDYKIW</sequence>
<dbReference type="STRING" id="120956.SAMN05421791_10274"/>
<dbReference type="AlphaFoldDB" id="A0A1G7QFP9"/>
<dbReference type="OrthoDB" id="9804150at2"/>
<proteinExistence type="predicted"/>
<dbReference type="SUPFAM" id="SSF69572">
    <property type="entry name" value="Activating enzymes of the ubiquitin-like proteins"/>
    <property type="match status" value="1"/>
</dbReference>
<organism evidence="2 3">
    <name type="scientific">Facklamia miroungae</name>
    <dbReference type="NCBI Taxonomy" id="120956"/>
    <lineage>
        <taxon>Bacteria</taxon>
        <taxon>Bacillati</taxon>
        <taxon>Bacillota</taxon>
        <taxon>Bacilli</taxon>
        <taxon>Lactobacillales</taxon>
        <taxon>Aerococcaceae</taxon>
        <taxon>Facklamia</taxon>
    </lineage>
</organism>
<dbReference type="CDD" id="cd00755">
    <property type="entry name" value="YgdL_like"/>
    <property type="match status" value="1"/>
</dbReference>
<dbReference type="InterPro" id="IPR045886">
    <property type="entry name" value="ThiF/MoeB/HesA"/>
</dbReference>
<name>A0A1G7QFP9_9LACT</name>
<reference evidence="2 3" key="1">
    <citation type="submission" date="2016-10" db="EMBL/GenBank/DDBJ databases">
        <authorList>
            <person name="de Groot N.N."/>
        </authorList>
    </citation>
    <scope>NUCLEOTIDE SEQUENCE [LARGE SCALE GENOMIC DNA]</scope>
    <source>
        <strain evidence="2 3">ATCC BAA-466</strain>
    </source>
</reference>
<dbReference type="RefSeq" id="WP_090289167.1">
    <property type="nucleotide sequence ID" value="NZ_FNCK01000002.1"/>
</dbReference>
<feature type="domain" description="THIF-type NAD/FAD binding fold" evidence="1">
    <location>
        <begin position="15"/>
        <end position="241"/>
    </location>
</feature>
<dbReference type="Pfam" id="PF00899">
    <property type="entry name" value="ThiF"/>
    <property type="match status" value="1"/>
</dbReference>
<dbReference type="PANTHER" id="PTHR43267:SF1">
    <property type="entry name" value="TRNA THREONYLCARBAMOYLADENOSINE DEHYDRATASE"/>
    <property type="match status" value="1"/>
</dbReference>
<gene>
    <name evidence="2" type="ORF">SAMN05421791_10274</name>
</gene>
<dbReference type="Gene3D" id="3.40.50.720">
    <property type="entry name" value="NAD(P)-binding Rossmann-like Domain"/>
    <property type="match status" value="1"/>
</dbReference>
<dbReference type="InterPro" id="IPR035985">
    <property type="entry name" value="Ubiquitin-activating_enz"/>
</dbReference>
<dbReference type="GO" id="GO:0061503">
    <property type="term" value="F:tRNA threonylcarbamoyladenosine dehydratase"/>
    <property type="evidence" value="ECO:0007669"/>
    <property type="project" value="TreeGrafter"/>
</dbReference>
<evidence type="ECO:0000313" key="3">
    <source>
        <dbReference type="Proteomes" id="UP000199708"/>
    </source>
</evidence>
<dbReference type="EMBL" id="FNCK01000002">
    <property type="protein sequence ID" value="SDF97363.1"/>
    <property type="molecule type" value="Genomic_DNA"/>
</dbReference>
<accession>A0A1G7QFP9</accession>
<evidence type="ECO:0000313" key="2">
    <source>
        <dbReference type="EMBL" id="SDF97363.1"/>
    </source>
</evidence>
<dbReference type="InterPro" id="IPR000594">
    <property type="entry name" value="ThiF_NAD_FAD-bd"/>
</dbReference>
<dbReference type="GO" id="GO:0061504">
    <property type="term" value="P:cyclic threonylcarbamoyladenosine biosynthetic process"/>
    <property type="evidence" value="ECO:0007669"/>
    <property type="project" value="TreeGrafter"/>
</dbReference>
<evidence type="ECO:0000259" key="1">
    <source>
        <dbReference type="Pfam" id="PF00899"/>
    </source>
</evidence>
<protein>
    <submittedName>
        <fullName evidence="2">tRNA A37 threonylcarbamoyladenosine dehydratase</fullName>
    </submittedName>
</protein>